<keyword evidence="9" id="KW-1185">Reference proteome</keyword>
<evidence type="ECO:0000256" key="5">
    <source>
        <dbReference type="ARBA" id="ARBA00023002"/>
    </source>
</evidence>
<evidence type="ECO:0000256" key="1">
    <source>
        <dbReference type="ARBA" id="ARBA00001954"/>
    </source>
</evidence>
<protein>
    <submittedName>
        <fullName evidence="8">TauD/TfdA family dioxygenase</fullName>
    </submittedName>
</protein>
<dbReference type="PANTHER" id="PTHR30468:SF5">
    <property type="entry name" value="ALPHA-KETOGLUTARATE-DEPENDENT SULFATE ESTER DIOXYGENASE"/>
    <property type="match status" value="1"/>
</dbReference>
<dbReference type="InterPro" id="IPR051323">
    <property type="entry name" value="AtsK-like"/>
</dbReference>
<gene>
    <name evidence="8" type="ORF">Q4610_11315</name>
</gene>
<keyword evidence="5" id="KW-0560">Oxidoreductase</keyword>
<keyword evidence="6" id="KW-0408">Iron</keyword>
<evidence type="ECO:0000256" key="4">
    <source>
        <dbReference type="ARBA" id="ARBA00022964"/>
    </source>
</evidence>
<dbReference type="RefSeq" id="WP_304536055.1">
    <property type="nucleotide sequence ID" value="NZ_JAUQOM010000004.1"/>
</dbReference>
<proteinExistence type="inferred from homology"/>
<feature type="domain" description="TauD/TfdA-like" evidence="7">
    <location>
        <begin position="18"/>
        <end position="282"/>
    </location>
</feature>
<organism evidence="8 9">
    <name type="scientific">Sphingobium cyanobacteriorum</name>
    <dbReference type="NCBI Taxonomy" id="3063954"/>
    <lineage>
        <taxon>Bacteria</taxon>
        <taxon>Pseudomonadati</taxon>
        <taxon>Pseudomonadota</taxon>
        <taxon>Alphaproteobacteria</taxon>
        <taxon>Sphingomonadales</taxon>
        <taxon>Sphingomonadaceae</taxon>
        <taxon>Sphingobium</taxon>
    </lineage>
</organism>
<evidence type="ECO:0000256" key="3">
    <source>
        <dbReference type="ARBA" id="ARBA00022723"/>
    </source>
</evidence>
<dbReference type="Proteomes" id="UP001176471">
    <property type="component" value="Unassembled WGS sequence"/>
</dbReference>
<accession>A0ABT8ZM78</accession>
<evidence type="ECO:0000313" key="8">
    <source>
        <dbReference type="EMBL" id="MDO7835633.1"/>
    </source>
</evidence>
<reference evidence="8" key="1">
    <citation type="submission" date="2023-07" db="EMBL/GenBank/DDBJ databases">
        <title>Bacterial whole genome sequence for Sphingobium sp. HBC34.</title>
        <authorList>
            <person name="Le V."/>
            <person name="Ko S.-R."/>
            <person name="Ahn C.-Y."/>
            <person name="Oh H.-M."/>
        </authorList>
    </citation>
    <scope>NUCLEOTIDE SEQUENCE</scope>
    <source>
        <strain evidence="8">HBC34</strain>
    </source>
</reference>
<comment type="caution">
    <text evidence="8">The sequence shown here is derived from an EMBL/GenBank/DDBJ whole genome shotgun (WGS) entry which is preliminary data.</text>
</comment>
<dbReference type="Gene3D" id="3.60.130.10">
    <property type="entry name" value="Clavaminate synthase-like"/>
    <property type="match status" value="1"/>
</dbReference>
<name>A0ABT8ZM78_9SPHN</name>
<comment type="cofactor">
    <cofactor evidence="1">
        <name>Fe(2+)</name>
        <dbReference type="ChEBI" id="CHEBI:29033"/>
    </cofactor>
</comment>
<sequence>MTDLRYINAADPASPLDITPVTGRIGGEVRGVTLGATLSDGDIAAIRQALARHKVLFFRGQHHLDDAGQEDFAARLGRTVAHPTVPIRPGTRSILEIESRNGRAASSWHTDVTFVPAYPEASILRGVVIPEAGGDTAFANTVTAYQDLPDLLRDFVDRAWAVHSNDYDYATIYDDATDEEREQFQNVFASTVYETEHPLVRVHPETGERSLVLGHFLKRIIGLSSADSARLFAILQEHVTKPENVVRWRWNVGDVVIWDNRATQHRAVADFGQQARIVRRVTLDGPVPVSIDGRRSRALSPTEQIAAAA</sequence>
<dbReference type="InterPro" id="IPR003819">
    <property type="entry name" value="TauD/TfdA-like"/>
</dbReference>
<keyword evidence="3" id="KW-0479">Metal-binding</keyword>
<dbReference type="SUPFAM" id="SSF51197">
    <property type="entry name" value="Clavaminate synthase-like"/>
    <property type="match status" value="1"/>
</dbReference>
<dbReference type="GO" id="GO:0051213">
    <property type="term" value="F:dioxygenase activity"/>
    <property type="evidence" value="ECO:0007669"/>
    <property type="project" value="UniProtKB-KW"/>
</dbReference>
<dbReference type="PANTHER" id="PTHR30468">
    <property type="entry name" value="ALPHA-KETOGLUTARATE-DEPENDENT SULFONATE DIOXYGENASE"/>
    <property type="match status" value="1"/>
</dbReference>
<evidence type="ECO:0000256" key="6">
    <source>
        <dbReference type="ARBA" id="ARBA00023004"/>
    </source>
</evidence>
<dbReference type="InterPro" id="IPR042098">
    <property type="entry name" value="TauD-like_sf"/>
</dbReference>
<comment type="similarity">
    <text evidence="2">Belongs to the TfdA dioxygenase family.</text>
</comment>
<evidence type="ECO:0000313" key="9">
    <source>
        <dbReference type="Proteomes" id="UP001176471"/>
    </source>
</evidence>
<keyword evidence="4 8" id="KW-0223">Dioxygenase</keyword>
<evidence type="ECO:0000256" key="2">
    <source>
        <dbReference type="ARBA" id="ARBA00005896"/>
    </source>
</evidence>
<dbReference type="EMBL" id="JAUQOM010000004">
    <property type="protein sequence ID" value="MDO7835633.1"/>
    <property type="molecule type" value="Genomic_DNA"/>
</dbReference>
<dbReference type="Pfam" id="PF02668">
    <property type="entry name" value="TauD"/>
    <property type="match status" value="1"/>
</dbReference>
<evidence type="ECO:0000259" key="7">
    <source>
        <dbReference type="Pfam" id="PF02668"/>
    </source>
</evidence>